<organism evidence="7 8">
    <name type="scientific">candidate division WOR-1 bacterium RIFOXYB2_FULL_36_35</name>
    <dbReference type="NCBI Taxonomy" id="1802578"/>
    <lineage>
        <taxon>Bacteria</taxon>
        <taxon>Bacillati</taxon>
        <taxon>Saganbacteria</taxon>
    </lineage>
</organism>
<evidence type="ECO:0000259" key="6">
    <source>
        <dbReference type="Pfam" id="PF01967"/>
    </source>
</evidence>
<dbReference type="Gene3D" id="3.30.70.640">
    <property type="entry name" value="Molybdopterin cofactor biosynthesis C (MoaC) domain"/>
    <property type="match status" value="1"/>
</dbReference>
<dbReference type="InterPro" id="IPR002820">
    <property type="entry name" value="Mopterin_CF_biosynth-C_dom"/>
</dbReference>
<dbReference type="InterPro" id="IPR023045">
    <property type="entry name" value="MoaC"/>
</dbReference>
<dbReference type="NCBIfam" id="TIGR00581">
    <property type="entry name" value="moaC"/>
    <property type="match status" value="1"/>
</dbReference>
<keyword evidence="5" id="KW-0456">Lyase</keyword>
<dbReference type="GO" id="GO:0061799">
    <property type="term" value="F:cyclic pyranopterin monophosphate synthase activity"/>
    <property type="evidence" value="ECO:0007669"/>
    <property type="project" value="UniProtKB-EC"/>
</dbReference>
<evidence type="ECO:0000313" key="7">
    <source>
        <dbReference type="EMBL" id="OGC16425.1"/>
    </source>
</evidence>
<proteinExistence type="predicted"/>
<dbReference type="CDD" id="cd01420">
    <property type="entry name" value="MoaC_PE"/>
    <property type="match status" value="1"/>
</dbReference>
<evidence type="ECO:0000256" key="2">
    <source>
        <dbReference type="ARBA" id="ARBA00005046"/>
    </source>
</evidence>
<evidence type="ECO:0000256" key="5">
    <source>
        <dbReference type="ARBA" id="ARBA00023239"/>
    </source>
</evidence>
<dbReference type="NCBIfam" id="NF008999">
    <property type="entry name" value="PRK12343.1"/>
    <property type="match status" value="1"/>
</dbReference>
<dbReference type="AlphaFoldDB" id="A0A1F4S7J7"/>
<accession>A0A1F4S7J7</accession>
<dbReference type="InterPro" id="IPR036522">
    <property type="entry name" value="MoaC_sf"/>
</dbReference>
<comment type="caution">
    <text evidence="7">The sequence shown here is derived from an EMBL/GenBank/DDBJ whole genome shotgun (WGS) entry which is preliminary data.</text>
</comment>
<dbReference type="SUPFAM" id="SSF55040">
    <property type="entry name" value="Molybdenum cofactor biosynthesis protein C, MoaC"/>
    <property type="match status" value="1"/>
</dbReference>
<dbReference type="InterPro" id="IPR050105">
    <property type="entry name" value="MoCo_biosynth_MoaA/MoaC"/>
</dbReference>
<comment type="pathway">
    <text evidence="2">Cofactor biosynthesis; molybdopterin biosynthesis.</text>
</comment>
<evidence type="ECO:0000256" key="4">
    <source>
        <dbReference type="ARBA" id="ARBA00023150"/>
    </source>
</evidence>
<evidence type="ECO:0000256" key="3">
    <source>
        <dbReference type="ARBA" id="ARBA00012575"/>
    </source>
</evidence>
<dbReference type="GO" id="GO:0006777">
    <property type="term" value="P:Mo-molybdopterin cofactor biosynthetic process"/>
    <property type="evidence" value="ECO:0007669"/>
    <property type="project" value="UniProtKB-KW"/>
</dbReference>
<feature type="domain" description="Molybdopterin cofactor biosynthesis C (MoaC)" evidence="6">
    <location>
        <begin position="16"/>
        <end position="146"/>
    </location>
</feature>
<comment type="catalytic activity">
    <reaction evidence="1">
        <text>(8S)-3',8-cyclo-7,8-dihydroguanosine 5'-triphosphate = cyclic pyranopterin phosphate + diphosphate</text>
        <dbReference type="Rhea" id="RHEA:49580"/>
        <dbReference type="ChEBI" id="CHEBI:33019"/>
        <dbReference type="ChEBI" id="CHEBI:59648"/>
        <dbReference type="ChEBI" id="CHEBI:131766"/>
        <dbReference type="EC" id="4.6.1.17"/>
    </reaction>
</comment>
<reference evidence="7 8" key="1">
    <citation type="journal article" date="2016" name="Nat. Commun.">
        <title>Thousands of microbial genomes shed light on interconnected biogeochemical processes in an aquifer system.</title>
        <authorList>
            <person name="Anantharaman K."/>
            <person name="Brown C.T."/>
            <person name="Hug L.A."/>
            <person name="Sharon I."/>
            <person name="Castelle C.J."/>
            <person name="Probst A.J."/>
            <person name="Thomas B.C."/>
            <person name="Singh A."/>
            <person name="Wilkins M.J."/>
            <person name="Karaoz U."/>
            <person name="Brodie E.L."/>
            <person name="Williams K.H."/>
            <person name="Hubbard S.S."/>
            <person name="Banfield J.F."/>
        </authorList>
    </citation>
    <scope>NUCLEOTIDE SEQUENCE [LARGE SCALE GENOMIC DNA]</scope>
</reference>
<dbReference type="UniPathway" id="UPA00344"/>
<dbReference type="PANTHER" id="PTHR22960">
    <property type="entry name" value="MOLYBDOPTERIN COFACTOR SYNTHESIS PROTEIN A"/>
    <property type="match status" value="1"/>
</dbReference>
<evidence type="ECO:0000256" key="1">
    <source>
        <dbReference type="ARBA" id="ARBA00001637"/>
    </source>
</evidence>
<dbReference type="InterPro" id="IPR047594">
    <property type="entry name" value="MoaC_bact/euk"/>
</dbReference>
<evidence type="ECO:0000313" key="8">
    <source>
        <dbReference type="Proteomes" id="UP000177905"/>
    </source>
</evidence>
<sequence>MKNKFSHTDKQGKAKMVDVGNKAVSKREAVAKGSIFLSKETIKLIKENQIKKGDVLTVAKIAGIQVAKKTSELIPLCHPLLLDDISIDCTIFHNHVEITSTVKCTGKTGVEMEALTAVSIALLTVYDMCKAVDKNMKMGDIVLCQKLKRPV</sequence>
<protein>
    <recommendedName>
        <fullName evidence="3">cyclic pyranopterin monophosphate synthase</fullName>
        <ecNumber evidence="3">4.6.1.17</ecNumber>
    </recommendedName>
</protein>
<dbReference type="Pfam" id="PF01967">
    <property type="entry name" value="MoaC"/>
    <property type="match status" value="1"/>
</dbReference>
<dbReference type="EC" id="4.6.1.17" evidence="3"/>
<dbReference type="Proteomes" id="UP000177905">
    <property type="component" value="Unassembled WGS sequence"/>
</dbReference>
<name>A0A1F4S7J7_UNCSA</name>
<dbReference type="EMBL" id="MEUA01000009">
    <property type="protein sequence ID" value="OGC16425.1"/>
    <property type="molecule type" value="Genomic_DNA"/>
</dbReference>
<keyword evidence="4" id="KW-0501">Molybdenum cofactor biosynthesis</keyword>
<dbReference type="NCBIfam" id="NF006870">
    <property type="entry name" value="PRK09364.1"/>
    <property type="match status" value="1"/>
</dbReference>
<gene>
    <name evidence="7" type="ORF">A2290_02235</name>
</gene>